<keyword evidence="1" id="KW-1133">Transmembrane helix</keyword>
<dbReference type="InterPro" id="IPR016169">
    <property type="entry name" value="FAD-bd_PCMH_sub2"/>
</dbReference>
<reference evidence="3 4" key="1">
    <citation type="journal article" date="2018" name="Genome Biol. Evol.">
        <title>Multiple Roots of Fruiting Body Formation in Amoebozoa.</title>
        <authorList>
            <person name="Hillmann F."/>
            <person name="Forbes G."/>
            <person name="Novohradska S."/>
            <person name="Ferling I."/>
            <person name="Riege K."/>
            <person name="Groth M."/>
            <person name="Westermann M."/>
            <person name="Marz M."/>
            <person name="Spaller T."/>
            <person name="Winckler T."/>
            <person name="Schaap P."/>
            <person name="Glockner G."/>
        </authorList>
    </citation>
    <scope>NUCLEOTIDE SEQUENCE [LARGE SCALE GENOMIC DNA]</scope>
    <source>
        <strain evidence="3 4">Jena</strain>
    </source>
</reference>
<dbReference type="Gene3D" id="3.30.465.10">
    <property type="match status" value="1"/>
</dbReference>
<accession>A0A2P6MM36</accession>
<dbReference type="OrthoDB" id="415825at2759"/>
<name>A0A2P6MM36_9EUKA</name>
<keyword evidence="1" id="KW-0472">Membrane</keyword>
<dbReference type="InParanoid" id="A0A2P6MM36"/>
<dbReference type="Proteomes" id="UP000241769">
    <property type="component" value="Unassembled WGS sequence"/>
</dbReference>
<dbReference type="GO" id="GO:0050660">
    <property type="term" value="F:flavin adenine dinucleotide binding"/>
    <property type="evidence" value="ECO:0007669"/>
    <property type="project" value="InterPro"/>
</dbReference>
<sequence>IKFLLKTFIPRLQILSFVHLSAFLPGVWLGCFSNIFVFRFHICEPCRDTMQERLSRAFGNNLNQLRLVKRRYDPYNFFRHNVNVLPATDESGDGVHLFKRMHEHEDVFIRETSATHR</sequence>
<feature type="domain" description="Berberine/berberine-like" evidence="2">
    <location>
        <begin position="50"/>
        <end position="84"/>
    </location>
</feature>
<protein>
    <recommendedName>
        <fullName evidence="2">Berberine/berberine-like domain-containing protein</fullName>
    </recommendedName>
</protein>
<proteinExistence type="predicted"/>
<dbReference type="GO" id="GO:0016491">
    <property type="term" value="F:oxidoreductase activity"/>
    <property type="evidence" value="ECO:0007669"/>
    <property type="project" value="InterPro"/>
</dbReference>
<keyword evidence="1" id="KW-0812">Transmembrane</keyword>
<gene>
    <name evidence="3" type="ORF">PROFUN_17134</name>
</gene>
<organism evidence="3 4">
    <name type="scientific">Planoprotostelium fungivorum</name>
    <dbReference type="NCBI Taxonomy" id="1890364"/>
    <lineage>
        <taxon>Eukaryota</taxon>
        <taxon>Amoebozoa</taxon>
        <taxon>Evosea</taxon>
        <taxon>Variosea</taxon>
        <taxon>Cavosteliida</taxon>
        <taxon>Cavosteliaceae</taxon>
        <taxon>Planoprotostelium</taxon>
    </lineage>
</organism>
<dbReference type="AlphaFoldDB" id="A0A2P6MM36"/>
<feature type="transmembrane region" description="Helical" evidence="1">
    <location>
        <begin position="12"/>
        <end position="38"/>
    </location>
</feature>
<evidence type="ECO:0000256" key="1">
    <source>
        <dbReference type="SAM" id="Phobius"/>
    </source>
</evidence>
<dbReference type="EMBL" id="MDYQ01000813">
    <property type="protein sequence ID" value="PRP72759.1"/>
    <property type="molecule type" value="Genomic_DNA"/>
</dbReference>
<dbReference type="InterPro" id="IPR012951">
    <property type="entry name" value="BBE"/>
</dbReference>
<keyword evidence="4" id="KW-1185">Reference proteome</keyword>
<comment type="caution">
    <text evidence="3">The sequence shown here is derived from an EMBL/GenBank/DDBJ whole genome shotgun (WGS) entry which is preliminary data.</text>
</comment>
<evidence type="ECO:0000313" key="3">
    <source>
        <dbReference type="EMBL" id="PRP72759.1"/>
    </source>
</evidence>
<evidence type="ECO:0000259" key="2">
    <source>
        <dbReference type="Pfam" id="PF08031"/>
    </source>
</evidence>
<feature type="non-terminal residue" evidence="3">
    <location>
        <position position="1"/>
    </location>
</feature>
<dbReference type="Pfam" id="PF08031">
    <property type="entry name" value="BBE"/>
    <property type="match status" value="1"/>
</dbReference>
<evidence type="ECO:0000313" key="4">
    <source>
        <dbReference type="Proteomes" id="UP000241769"/>
    </source>
</evidence>